<organism evidence="1 2">
    <name type="scientific">Streptomyces capitiformicae</name>
    <dbReference type="NCBI Taxonomy" id="2014920"/>
    <lineage>
        <taxon>Bacteria</taxon>
        <taxon>Bacillati</taxon>
        <taxon>Actinomycetota</taxon>
        <taxon>Actinomycetes</taxon>
        <taxon>Kitasatosporales</taxon>
        <taxon>Streptomycetaceae</taxon>
        <taxon>Streptomyces</taxon>
    </lineage>
</organism>
<protein>
    <submittedName>
        <fullName evidence="1">Uncharacterized protein</fullName>
    </submittedName>
</protein>
<dbReference type="Proteomes" id="UP000603227">
    <property type="component" value="Unassembled WGS sequence"/>
</dbReference>
<keyword evidence="2" id="KW-1185">Reference proteome</keyword>
<dbReference type="AlphaFoldDB" id="A0A918ZVT5"/>
<evidence type="ECO:0000313" key="1">
    <source>
        <dbReference type="EMBL" id="GHE73362.1"/>
    </source>
</evidence>
<proteinExistence type="predicted"/>
<gene>
    <name evidence="1" type="ORF">GCM10017771_97080</name>
</gene>
<comment type="caution">
    <text evidence="1">The sequence shown here is derived from an EMBL/GenBank/DDBJ whole genome shotgun (WGS) entry which is preliminary data.</text>
</comment>
<dbReference type="EMBL" id="BNAT01000099">
    <property type="protein sequence ID" value="GHE73362.1"/>
    <property type="molecule type" value="Genomic_DNA"/>
</dbReference>
<accession>A0A918ZVT5</accession>
<evidence type="ECO:0000313" key="2">
    <source>
        <dbReference type="Proteomes" id="UP000603227"/>
    </source>
</evidence>
<reference evidence="1" key="2">
    <citation type="submission" date="2020-09" db="EMBL/GenBank/DDBJ databases">
        <authorList>
            <person name="Sun Q."/>
            <person name="Zhou Y."/>
        </authorList>
    </citation>
    <scope>NUCLEOTIDE SEQUENCE</scope>
    <source>
        <strain evidence="1">CGMCC 4.7403</strain>
    </source>
</reference>
<name>A0A918ZVT5_9ACTN</name>
<sequence length="74" mass="7615">MVGEAEAEADAVAVWGRGSEAAPEAEAEAAGFGCAARGENSRSYGRHRLDEQGLAGLNQAPVPSACPIFERVAE</sequence>
<reference evidence="1" key="1">
    <citation type="journal article" date="2014" name="Int. J. Syst. Evol. Microbiol.">
        <title>Complete genome sequence of Corynebacterium casei LMG S-19264T (=DSM 44701T), isolated from a smear-ripened cheese.</title>
        <authorList>
            <consortium name="US DOE Joint Genome Institute (JGI-PGF)"/>
            <person name="Walter F."/>
            <person name="Albersmeier A."/>
            <person name="Kalinowski J."/>
            <person name="Ruckert C."/>
        </authorList>
    </citation>
    <scope>NUCLEOTIDE SEQUENCE</scope>
    <source>
        <strain evidence="1">CGMCC 4.7403</strain>
    </source>
</reference>